<name>A0A9P7AIB0_9AGAM</name>
<dbReference type="EMBL" id="JABBWE010000054">
    <property type="protein sequence ID" value="KAG1789951.1"/>
    <property type="molecule type" value="Genomic_DNA"/>
</dbReference>
<dbReference type="AlphaFoldDB" id="A0A9P7AIB0"/>
<protein>
    <submittedName>
        <fullName evidence="1">Uncharacterized protein</fullName>
    </submittedName>
</protein>
<reference evidence="1" key="1">
    <citation type="journal article" date="2020" name="New Phytol.">
        <title>Comparative genomics reveals dynamic genome evolution in host specialist ectomycorrhizal fungi.</title>
        <authorList>
            <person name="Lofgren L.A."/>
            <person name="Nguyen N.H."/>
            <person name="Vilgalys R."/>
            <person name="Ruytinx J."/>
            <person name="Liao H.L."/>
            <person name="Branco S."/>
            <person name="Kuo A."/>
            <person name="LaButti K."/>
            <person name="Lipzen A."/>
            <person name="Andreopoulos W."/>
            <person name="Pangilinan J."/>
            <person name="Riley R."/>
            <person name="Hundley H."/>
            <person name="Na H."/>
            <person name="Barry K."/>
            <person name="Grigoriev I.V."/>
            <person name="Stajich J.E."/>
            <person name="Kennedy P.G."/>
        </authorList>
    </citation>
    <scope>NUCLEOTIDE SEQUENCE</scope>
    <source>
        <strain evidence="1">S12</strain>
    </source>
</reference>
<dbReference type="GeneID" id="64594247"/>
<evidence type="ECO:0000313" key="1">
    <source>
        <dbReference type="EMBL" id="KAG1789951.1"/>
    </source>
</evidence>
<accession>A0A9P7AIB0</accession>
<proteinExistence type="predicted"/>
<dbReference type="RefSeq" id="XP_041156957.1">
    <property type="nucleotide sequence ID" value="XM_041300483.1"/>
</dbReference>
<gene>
    <name evidence="1" type="ORF">HD556DRAFT_1310950</name>
</gene>
<keyword evidence="2" id="KW-1185">Reference proteome</keyword>
<organism evidence="1 2">
    <name type="scientific">Suillus plorans</name>
    <dbReference type="NCBI Taxonomy" id="116603"/>
    <lineage>
        <taxon>Eukaryota</taxon>
        <taxon>Fungi</taxon>
        <taxon>Dikarya</taxon>
        <taxon>Basidiomycota</taxon>
        <taxon>Agaricomycotina</taxon>
        <taxon>Agaricomycetes</taxon>
        <taxon>Agaricomycetidae</taxon>
        <taxon>Boletales</taxon>
        <taxon>Suillineae</taxon>
        <taxon>Suillaceae</taxon>
        <taxon>Suillus</taxon>
    </lineage>
</organism>
<sequence>MLPESTPARPDSIILSHEVAPQAPKPCGRSRSSKAFLLLPFPTPHSTTVPPVPQLLVSAYELRPSLCDMPEQAQPPLRMYTLQRHTIGDHDVKQRFRSHCAYIDPVERFRKQLESEVEVGGFTRDLERKFLSCNPQVQSSQFTSIQQNQGHFWALSSMDVAEIDDVKVAVTARTIAKEKRITRISSGSPMIDPPPTFLRISPRCPPDLTCSTRNEILSEESTANPPFSLSRQDLKPTDFAVDGAVPRYSDSLLGVCVEIEVEAGIRIRIGGASSASDHIYTLLFLRITNIQTQTRVQSPYNMPLTRMVFPNASPPSVPTPKYIRRQDSRLSILLSGWKVGVAWGSREPIPVDMFPRP</sequence>
<dbReference type="OrthoDB" id="2690952at2759"/>
<evidence type="ECO:0000313" key="2">
    <source>
        <dbReference type="Proteomes" id="UP000719766"/>
    </source>
</evidence>
<dbReference type="Proteomes" id="UP000719766">
    <property type="component" value="Unassembled WGS sequence"/>
</dbReference>
<comment type="caution">
    <text evidence="1">The sequence shown here is derived from an EMBL/GenBank/DDBJ whole genome shotgun (WGS) entry which is preliminary data.</text>
</comment>